<dbReference type="Gene3D" id="3.10.620.30">
    <property type="match status" value="1"/>
</dbReference>
<evidence type="ECO:0000313" key="3">
    <source>
        <dbReference type="Proteomes" id="UP000198816"/>
    </source>
</evidence>
<dbReference type="InterPro" id="IPR038765">
    <property type="entry name" value="Papain-like_cys_pep_sf"/>
</dbReference>
<protein>
    <submittedName>
        <fullName evidence="2">Transglutaminase-like enzyme, putative cysteine protease</fullName>
    </submittedName>
</protein>
<dbReference type="GO" id="GO:0008233">
    <property type="term" value="F:peptidase activity"/>
    <property type="evidence" value="ECO:0007669"/>
    <property type="project" value="UniProtKB-KW"/>
</dbReference>
<proteinExistence type="predicted"/>
<dbReference type="Proteomes" id="UP000198816">
    <property type="component" value="Unassembled WGS sequence"/>
</dbReference>
<keyword evidence="3" id="KW-1185">Reference proteome</keyword>
<dbReference type="Pfam" id="PF01841">
    <property type="entry name" value="Transglut_core"/>
    <property type="match status" value="1"/>
</dbReference>
<organism evidence="2 3">
    <name type="scientific">Thiocapsa roseopersicina</name>
    <dbReference type="NCBI Taxonomy" id="1058"/>
    <lineage>
        <taxon>Bacteria</taxon>
        <taxon>Pseudomonadati</taxon>
        <taxon>Pseudomonadota</taxon>
        <taxon>Gammaproteobacteria</taxon>
        <taxon>Chromatiales</taxon>
        <taxon>Chromatiaceae</taxon>
        <taxon>Thiocapsa</taxon>
    </lineage>
</organism>
<evidence type="ECO:0000313" key="2">
    <source>
        <dbReference type="EMBL" id="SDW11870.1"/>
    </source>
</evidence>
<dbReference type="InterPro" id="IPR013589">
    <property type="entry name" value="Bac_transglu_N"/>
</dbReference>
<dbReference type="RefSeq" id="WP_093027664.1">
    <property type="nucleotide sequence ID" value="NZ_FNNZ01000001.1"/>
</dbReference>
<sequence>MRYQIERVCRIHFAAPAREHHVQIRLAPWDDESQSLLQIQLSVAPDAGVAACRDGFGNLSHHFAVMGAHRELAFTMLAEVETLRSNPFDFPVIAQARERAWIADALHQAPRLWDFVLHQGPLTPALPEQICGHRVPSLRDDRPLLEQVQEASAWIQSVTPFDPEVARPVSALPALFDAGRGCAADLAHLLIALMRQWSIPARFVSGYLDASYFDPDDEDPPGTRPREQRLHHWAEVLIPGGGWRGVDPAMGLLADATYMRVAVGRDAGDVQPLRQTCRSDGSVPELEETLAVIPIEPRPA</sequence>
<dbReference type="STRING" id="1058.SAMN05421783_101461"/>
<keyword evidence="2" id="KW-0378">Hydrolase</keyword>
<dbReference type="SMART" id="SM00460">
    <property type="entry name" value="TGc"/>
    <property type="match status" value="1"/>
</dbReference>
<dbReference type="SUPFAM" id="SSF54001">
    <property type="entry name" value="Cysteine proteinases"/>
    <property type="match status" value="1"/>
</dbReference>
<dbReference type="OrthoDB" id="5438043at2"/>
<gene>
    <name evidence="2" type="ORF">SAMN05421783_101461</name>
</gene>
<dbReference type="PANTHER" id="PTHR33490:SF6">
    <property type="entry name" value="SLL1049 PROTEIN"/>
    <property type="match status" value="1"/>
</dbReference>
<name>A0A1H2QYA8_THIRO</name>
<reference evidence="3" key="1">
    <citation type="submission" date="2016-10" db="EMBL/GenBank/DDBJ databases">
        <authorList>
            <person name="Varghese N."/>
            <person name="Submissions S."/>
        </authorList>
    </citation>
    <scope>NUCLEOTIDE SEQUENCE [LARGE SCALE GENOMIC DNA]</scope>
    <source>
        <strain evidence="3">DSM 217</strain>
    </source>
</reference>
<dbReference type="GO" id="GO:0006508">
    <property type="term" value="P:proteolysis"/>
    <property type="evidence" value="ECO:0007669"/>
    <property type="project" value="UniProtKB-KW"/>
</dbReference>
<dbReference type="InterPro" id="IPR002931">
    <property type="entry name" value="Transglutaminase-like"/>
</dbReference>
<dbReference type="AlphaFoldDB" id="A0A1H2QYA8"/>
<dbReference type="PANTHER" id="PTHR33490">
    <property type="entry name" value="BLR5614 PROTEIN-RELATED"/>
    <property type="match status" value="1"/>
</dbReference>
<feature type="domain" description="Transglutaminase-like" evidence="1">
    <location>
        <begin position="175"/>
        <end position="250"/>
    </location>
</feature>
<dbReference type="Pfam" id="PF08379">
    <property type="entry name" value="Bact_transglu_N"/>
    <property type="match status" value="1"/>
</dbReference>
<dbReference type="EMBL" id="FNNZ01000001">
    <property type="protein sequence ID" value="SDW11870.1"/>
    <property type="molecule type" value="Genomic_DNA"/>
</dbReference>
<keyword evidence="2" id="KW-0645">Protease</keyword>
<evidence type="ECO:0000259" key="1">
    <source>
        <dbReference type="SMART" id="SM00460"/>
    </source>
</evidence>
<accession>A0A1H2QYA8</accession>